<name>A0AA90JXA9_9ACTN</name>
<proteinExistence type="predicted"/>
<dbReference type="AlphaFoldDB" id="A0AA90JXA9"/>
<organism evidence="2">
    <name type="scientific">Streptantibioticus silvisoli</name>
    <dbReference type="NCBI Taxonomy" id="2705255"/>
    <lineage>
        <taxon>Bacteria</taxon>
        <taxon>Bacillati</taxon>
        <taxon>Actinomycetota</taxon>
        <taxon>Actinomycetes</taxon>
        <taxon>Kitasatosporales</taxon>
        <taxon>Streptomycetaceae</taxon>
        <taxon>Streptantibioticus</taxon>
    </lineage>
</organism>
<evidence type="ECO:0000256" key="1">
    <source>
        <dbReference type="SAM" id="MobiDB-lite"/>
    </source>
</evidence>
<dbReference type="InterPro" id="IPR049762">
    <property type="entry name" value="PoNe_dom"/>
</dbReference>
<dbReference type="CDD" id="cd20739">
    <property type="entry name" value="PoNe_DUF637"/>
    <property type="match status" value="1"/>
</dbReference>
<feature type="compositionally biased region" description="Low complexity" evidence="1">
    <location>
        <begin position="495"/>
        <end position="504"/>
    </location>
</feature>
<dbReference type="RefSeq" id="WP_271312516.1">
    <property type="nucleotide sequence ID" value="NZ_JABXJJ020000012.1"/>
</dbReference>
<reference evidence="2" key="1">
    <citation type="submission" date="2023-05" db="EMBL/GenBank/DDBJ databases">
        <title>Streptantibioticus silvisoli sp. nov., acidotolerant actinomycetes 1 from pine litter.</title>
        <authorList>
            <person name="Swiecimska M."/>
            <person name="Golinska P."/>
            <person name="Sangal V."/>
            <person name="Wachnowicz B."/>
            <person name="Goodfellow M."/>
        </authorList>
    </citation>
    <scope>NUCLEOTIDE SEQUENCE</scope>
    <source>
        <strain evidence="2">SL13</strain>
    </source>
</reference>
<gene>
    <name evidence="2" type="ORF">POF50_011430</name>
</gene>
<protein>
    <submittedName>
        <fullName evidence="2">Uncharacterized protein</fullName>
    </submittedName>
</protein>
<feature type="region of interest" description="Disordered" evidence="1">
    <location>
        <begin position="663"/>
        <end position="689"/>
    </location>
</feature>
<comment type="caution">
    <text evidence="2">The sequence shown here is derived from an EMBL/GenBank/DDBJ whole genome shotgun (WGS) entry which is preliminary data.</text>
</comment>
<sequence>MIDPDAIPQFTGNVDQLEADIADLKGDGTAVEKTGTDTNAAFQGLSAYYQAPEAEQLFATTKPVATAGTTFRSDLTRVTGALSSYATEIRPIAAKLADLKDQAHTFVKSVSGDKDWQYDGGKVDRDNQLRTEVDAAVAAFWDAERRCANAIEAVFGGTRFTANDGSNKSTMYGYTAKQLDGAKGLPWGDPVEQKYHWYDIGHWTWSFIKGFVVDGLWGTIKGIGGLVGFEGWNTLVNSWKGLGELGIGLASYQFLPPLGPGEKDLPGWLRDSRRTTVAAGKAMIGWDEWSKDPARAAGGVVFNVLTVVAGGGEADGVEAAGDAGKASAAARAMGALSKAGRFVDPMTYVGKGAGFAFGNLAKIPKVSIALDGLSKAKAVTVTRLGDHLTNLRTHLSGGDPHLPAGEPSGTLVAGPDGTIHLPDGSRLTPDGHYHLPDGTTAAVPSDELAHGSHLSSGDPAHVPTDQAHELVGAHTGPGGLTHTASGGADGHISHDGPGPHSPGHAAGGPGHRGTGGHGGTGDDGIPPSRGGTGGVHVPGHGDDDLRHALGKHPDARTAAERKAVMDHQVDRANKDPEYFKKHYKINGNRNRLDRTDPETGTTPPQLVKPGAGSPWVSVHDAPDPLPPKYHDTAPLVRGRETLPDHGADPLDRAAHARHTAITKDTAAEKGLDDAKKAHESHPSPENARALEHTKGVHTPLHREMTRAAESYGEAIARHHVIPEHYEGAVQETLHGPANGNDQFDQVWRTQDGRYVVVEAKSNVATQLGARNLPDGVRVSQGSRAYFEDIIREMEKRALKNPAKYGSDGELAQSLSHALDDGKVDYIVVKGNDNAGQYAGYSMRKFDID</sequence>
<feature type="region of interest" description="Disordered" evidence="1">
    <location>
        <begin position="586"/>
        <end position="613"/>
    </location>
</feature>
<feature type="compositionally biased region" description="Basic and acidic residues" evidence="1">
    <location>
        <begin position="665"/>
        <end position="689"/>
    </location>
</feature>
<feature type="compositionally biased region" description="Basic and acidic residues" evidence="1">
    <location>
        <begin position="539"/>
        <end position="549"/>
    </location>
</feature>
<feature type="region of interest" description="Disordered" evidence="1">
    <location>
        <begin position="395"/>
        <end position="549"/>
    </location>
</feature>
<feature type="compositionally biased region" description="Gly residues" evidence="1">
    <location>
        <begin position="505"/>
        <end position="522"/>
    </location>
</feature>
<accession>A0AA90JXA9</accession>
<evidence type="ECO:0000313" key="2">
    <source>
        <dbReference type="EMBL" id="MDI5969941.1"/>
    </source>
</evidence>
<dbReference type="EMBL" id="JABXJJ020000012">
    <property type="protein sequence ID" value="MDI5969941.1"/>
    <property type="molecule type" value="Genomic_DNA"/>
</dbReference>